<feature type="transmembrane region" description="Helical" evidence="1">
    <location>
        <begin position="192"/>
        <end position="220"/>
    </location>
</feature>
<keyword evidence="3" id="KW-1185">Reference proteome</keyword>
<keyword evidence="1" id="KW-0472">Membrane</keyword>
<dbReference type="InterPro" id="IPR038880">
    <property type="entry name" value="MJ0871-like"/>
</dbReference>
<evidence type="ECO:0000313" key="3">
    <source>
        <dbReference type="Proteomes" id="UP000001106"/>
    </source>
</evidence>
<dbReference type="Proteomes" id="UP000001106">
    <property type="component" value="Chromosome"/>
</dbReference>
<protein>
    <submittedName>
        <fullName evidence="2">Nucleoside recognition domain protein</fullName>
    </submittedName>
</protein>
<dbReference type="STRING" id="419665.Maeo_0106"/>
<keyword evidence="1" id="KW-1133">Transmembrane helix</keyword>
<feature type="transmembrane region" description="Helical" evidence="1">
    <location>
        <begin position="232"/>
        <end position="252"/>
    </location>
</feature>
<feature type="transmembrane region" description="Helical" evidence="1">
    <location>
        <begin position="118"/>
        <end position="139"/>
    </location>
</feature>
<sequence length="323" mass="35778">MIDNSIASKIFDISIILNSLNISLIYTIKIGIIVLSSMFILNYIINTGIMKKFLELMKPLKNLKINPLSLYSISICFFSPTVGYSILAEGLKDEKLTKKEIIGSSLANSFPSVLSHTITFFVPVVIPILGLTGVFYILIRLGVAFIKSIIGLVYLRLVSQNVDFDIPKTDKLNKKENINKSFNSTLKFSKKLIPIMFITMFLVMYLSKIGFFDLITIFISPLTDQLELNPNVGLVALTETVNVQSAIIMAGGFLKESILTTKEVLIGLVIGNVITLSSKYAKHSLPLHVSLFGAKFGTKIVMINAMITLLIDILIIIGIMIYP</sequence>
<dbReference type="GeneID" id="5326481"/>
<name>A6UT76_META3</name>
<dbReference type="KEGG" id="mae:Maeo_0106"/>
<evidence type="ECO:0000256" key="1">
    <source>
        <dbReference type="SAM" id="Phobius"/>
    </source>
</evidence>
<proteinExistence type="predicted"/>
<accession>A6UT76</accession>
<gene>
    <name evidence="2" type="ordered locus">Maeo_0106</name>
</gene>
<organism evidence="2 3">
    <name type="scientific">Methanococcus aeolicus (strain ATCC BAA-1280 / DSM 17508 / OCM 812 / Nankai-3)</name>
    <dbReference type="NCBI Taxonomy" id="419665"/>
    <lineage>
        <taxon>Archaea</taxon>
        <taxon>Methanobacteriati</taxon>
        <taxon>Methanobacteriota</taxon>
        <taxon>Methanomada group</taxon>
        <taxon>Methanococci</taxon>
        <taxon>Methanococcales</taxon>
        <taxon>Methanococcaceae</taxon>
        <taxon>Methanococcus</taxon>
    </lineage>
</organism>
<dbReference type="eggNOG" id="arCOG00360">
    <property type="taxonomic scope" value="Archaea"/>
</dbReference>
<feature type="transmembrane region" description="Helical" evidence="1">
    <location>
        <begin position="65"/>
        <end position="87"/>
    </location>
</feature>
<dbReference type="PANTHER" id="PTHR38139">
    <property type="entry name" value="GATE DOMAIN-CONTAINING PROTEIN"/>
    <property type="match status" value="1"/>
</dbReference>
<feature type="transmembrane region" description="Helical" evidence="1">
    <location>
        <begin position="24"/>
        <end position="45"/>
    </location>
</feature>
<dbReference type="PANTHER" id="PTHR38139:SF1">
    <property type="entry name" value="NUCLEOSIDE TRANSPORTER_FEOB GTPASE GATE DOMAIN-CONTAINING PROTEIN"/>
    <property type="match status" value="1"/>
</dbReference>
<dbReference type="RefSeq" id="WP_011972830.1">
    <property type="nucleotide sequence ID" value="NC_009635.1"/>
</dbReference>
<keyword evidence="1" id="KW-0812">Transmembrane</keyword>
<reference evidence="2" key="1">
    <citation type="submission" date="2007-06" db="EMBL/GenBank/DDBJ databases">
        <title>Complete sequence of Methanococcus aeolicus Nankai-3.</title>
        <authorList>
            <consortium name="US DOE Joint Genome Institute"/>
            <person name="Copeland A."/>
            <person name="Lucas S."/>
            <person name="Lapidus A."/>
            <person name="Barry K."/>
            <person name="Glavina del Rio T."/>
            <person name="Dalin E."/>
            <person name="Tice H."/>
            <person name="Pitluck S."/>
            <person name="Chain P."/>
            <person name="Malfatti S."/>
            <person name="Shin M."/>
            <person name="Vergez L."/>
            <person name="Schmutz J."/>
            <person name="Larimer F."/>
            <person name="Land M."/>
            <person name="Hauser L."/>
            <person name="Kyrpides N."/>
            <person name="Lykidis A."/>
            <person name="Sieprawska-Lupa M."/>
            <person name="Whitman W.B."/>
            <person name="Richardson P."/>
        </authorList>
    </citation>
    <scope>NUCLEOTIDE SEQUENCE [LARGE SCALE GENOMIC DNA]</scope>
    <source>
        <strain evidence="2">Nankai-3</strain>
    </source>
</reference>
<feature type="transmembrane region" description="Helical" evidence="1">
    <location>
        <begin position="301"/>
        <end position="322"/>
    </location>
</feature>
<dbReference type="HOGENOM" id="CLU_048086_2_0_2"/>
<evidence type="ECO:0000313" key="2">
    <source>
        <dbReference type="EMBL" id="ABR55698.1"/>
    </source>
</evidence>
<dbReference type="AlphaFoldDB" id="A6UT76"/>
<dbReference type="EMBL" id="CP000743">
    <property type="protein sequence ID" value="ABR55698.1"/>
    <property type="molecule type" value="Genomic_DNA"/>
</dbReference>